<name>B4MWU2_DROWI</name>
<dbReference type="InParanoid" id="B4MWU2"/>
<dbReference type="eggNOG" id="KOG4641">
    <property type="taxonomic scope" value="Eukaryota"/>
</dbReference>
<dbReference type="HOGENOM" id="CLU_883597_0_0_1"/>
<keyword evidence="2" id="KW-0812">Transmembrane</keyword>
<keyword evidence="5" id="KW-0472">Membrane</keyword>
<evidence type="ECO:0000256" key="2">
    <source>
        <dbReference type="ARBA" id="ARBA00022692"/>
    </source>
</evidence>
<dbReference type="Proteomes" id="UP000007798">
    <property type="component" value="Unassembled WGS sequence"/>
</dbReference>
<dbReference type="PANTHER" id="PTHR45773:SF1">
    <property type="entry name" value="SLIT AND NTRK-LIKE PROTEIN 6"/>
    <property type="match status" value="1"/>
</dbReference>
<evidence type="ECO:0000256" key="1">
    <source>
        <dbReference type="ARBA" id="ARBA00004479"/>
    </source>
</evidence>
<dbReference type="PANTHER" id="PTHR45773">
    <property type="entry name" value="SLIT AND NTRK-LIKE PROTEIN 4-RELATED"/>
    <property type="match status" value="1"/>
</dbReference>
<reference evidence="6 7" key="1">
    <citation type="journal article" date="2007" name="Nature">
        <title>Evolution of genes and genomes on the Drosophila phylogeny.</title>
        <authorList>
            <consortium name="Drosophila 12 Genomes Consortium"/>
            <person name="Clark A.G."/>
            <person name="Eisen M.B."/>
            <person name="Smith D.R."/>
            <person name="Bergman C.M."/>
            <person name="Oliver B."/>
            <person name="Markow T.A."/>
            <person name="Kaufman T.C."/>
            <person name="Kellis M."/>
            <person name="Gelbart W."/>
            <person name="Iyer V.N."/>
            <person name="Pollard D.A."/>
            <person name="Sackton T.B."/>
            <person name="Larracuente A.M."/>
            <person name="Singh N.D."/>
            <person name="Abad J.P."/>
            <person name="Abt D.N."/>
            <person name="Adryan B."/>
            <person name="Aguade M."/>
            <person name="Akashi H."/>
            <person name="Anderson W.W."/>
            <person name="Aquadro C.F."/>
            <person name="Ardell D.H."/>
            <person name="Arguello R."/>
            <person name="Artieri C.G."/>
            <person name="Barbash D.A."/>
            <person name="Barker D."/>
            <person name="Barsanti P."/>
            <person name="Batterham P."/>
            <person name="Batzoglou S."/>
            <person name="Begun D."/>
            <person name="Bhutkar A."/>
            <person name="Blanco E."/>
            <person name="Bosak S.A."/>
            <person name="Bradley R.K."/>
            <person name="Brand A.D."/>
            <person name="Brent M.R."/>
            <person name="Brooks A.N."/>
            <person name="Brown R.H."/>
            <person name="Butlin R.K."/>
            <person name="Caggese C."/>
            <person name="Calvi B.R."/>
            <person name="Bernardo de Carvalho A."/>
            <person name="Caspi A."/>
            <person name="Castrezana S."/>
            <person name="Celniker S.E."/>
            <person name="Chang J.L."/>
            <person name="Chapple C."/>
            <person name="Chatterji S."/>
            <person name="Chinwalla A."/>
            <person name="Civetta A."/>
            <person name="Clifton S.W."/>
            <person name="Comeron J.M."/>
            <person name="Costello J.C."/>
            <person name="Coyne J.A."/>
            <person name="Daub J."/>
            <person name="David R.G."/>
            <person name="Delcher A.L."/>
            <person name="Delehaunty K."/>
            <person name="Do C.B."/>
            <person name="Ebling H."/>
            <person name="Edwards K."/>
            <person name="Eickbush T."/>
            <person name="Evans J.D."/>
            <person name="Filipski A."/>
            <person name="Findeiss S."/>
            <person name="Freyhult E."/>
            <person name="Fulton L."/>
            <person name="Fulton R."/>
            <person name="Garcia A.C."/>
            <person name="Gardiner A."/>
            <person name="Garfield D.A."/>
            <person name="Garvin B.E."/>
            <person name="Gibson G."/>
            <person name="Gilbert D."/>
            <person name="Gnerre S."/>
            <person name="Godfrey J."/>
            <person name="Good R."/>
            <person name="Gotea V."/>
            <person name="Gravely B."/>
            <person name="Greenberg A.J."/>
            <person name="Griffiths-Jones S."/>
            <person name="Gross S."/>
            <person name="Guigo R."/>
            <person name="Gustafson E.A."/>
            <person name="Haerty W."/>
            <person name="Hahn M.W."/>
            <person name="Halligan D.L."/>
            <person name="Halpern A.L."/>
            <person name="Halter G.M."/>
            <person name="Han M.V."/>
            <person name="Heger A."/>
            <person name="Hillier L."/>
            <person name="Hinrichs A.S."/>
            <person name="Holmes I."/>
            <person name="Hoskins R.A."/>
            <person name="Hubisz M.J."/>
            <person name="Hultmark D."/>
            <person name="Huntley M.A."/>
            <person name="Jaffe D.B."/>
            <person name="Jagadeeshan S."/>
            <person name="Jeck W.R."/>
            <person name="Johnson J."/>
            <person name="Jones C.D."/>
            <person name="Jordan W.C."/>
            <person name="Karpen G.H."/>
            <person name="Kataoka E."/>
            <person name="Keightley P.D."/>
            <person name="Kheradpour P."/>
            <person name="Kirkness E.F."/>
            <person name="Koerich L.B."/>
            <person name="Kristiansen K."/>
            <person name="Kudrna D."/>
            <person name="Kulathinal R.J."/>
            <person name="Kumar S."/>
            <person name="Kwok R."/>
            <person name="Lander E."/>
            <person name="Langley C.H."/>
            <person name="Lapoint R."/>
            <person name="Lazzaro B.P."/>
            <person name="Lee S.J."/>
            <person name="Levesque L."/>
            <person name="Li R."/>
            <person name="Lin C.F."/>
            <person name="Lin M.F."/>
            <person name="Lindblad-Toh K."/>
            <person name="Llopart A."/>
            <person name="Long M."/>
            <person name="Low L."/>
            <person name="Lozovsky E."/>
            <person name="Lu J."/>
            <person name="Luo M."/>
            <person name="Machado C.A."/>
            <person name="Makalowski W."/>
            <person name="Marzo M."/>
            <person name="Matsuda M."/>
            <person name="Matzkin L."/>
            <person name="McAllister B."/>
            <person name="McBride C.S."/>
            <person name="McKernan B."/>
            <person name="McKernan K."/>
            <person name="Mendez-Lago M."/>
            <person name="Minx P."/>
            <person name="Mollenhauer M.U."/>
            <person name="Montooth K."/>
            <person name="Mount S.M."/>
            <person name="Mu X."/>
            <person name="Myers E."/>
            <person name="Negre B."/>
            <person name="Newfeld S."/>
            <person name="Nielsen R."/>
            <person name="Noor M.A."/>
            <person name="O'Grady P."/>
            <person name="Pachter L."/>
            <person name="Papaceit M."/>
            <person name="Parisi M.J."/>
            <person name="Parisi M."/>
            <person name="Parts L."/>
            <person name="Pedersen J.S."/>
            <person name="Pesole G."/>
            <person name="Phillippy A.M."/>
            <person name="Ponting C.P."/>
            <person name="Pop M."/>
            <person name="Porcelli D."/>
            <person name="Powell J.R."/>
            <person name="Prohaska S."/>
            <person name="Pruitt K."/>
            <person name="Puig M."/>
            <person name="Quesneville H."/>
            <person name="Ram K.R."/>
            <person name="Rand D."/>
            <person name="Rasmussen M.D."/>
            <person name="Reed L.K."/>
            <person name="Reenan R."/>
            <person name="Reily A."/>
            <person name="Remington K.A."/>
            <person name="Rieger T.T."/>
            <person name="Ritchie M.G."/>
            <person name="Robin C."/>
            <person name="Rogers Y.H."/>
            <person name="Rohde C."/>
            <person name="Rozas J."/>
            <person name="Rubenfield M.J."/>
            <person name="Ruiz A."/>
            <person name="Russo S."/>
            <person name="Salzberg S.L."/>
            <person name="Sanchez-Gracia A."/>
            <person name="Saranga D.J."/>
            <person name="Sato H."/>
            <person name="Schaeffer S.W."/>
            <person name="Schatz M.C."/>
            <person name="Schlenke T."/>
            <person name="Schwartz R."/>
            <person name="Segarra C."/>
            <person name="Singh R.S."/>
            <person name="Sirot L."/>
            <person name="Sirota M."/>
            <person name="Sisneros N.B."/>
            <person name="Smith C.D."/>
            <person name="Smith T.F."/>
            <person name="Spieth J."/>
            <person name="Stage D.E."/>
            <person name="Stark A."/>
            <person name="Stephan W."/>
            <person name="Strausberg R.L."/>
            <person name="Strempel S."/>
            <person name="Sturgill D."/>
            <person name="Sutton G."/>
            <person name="Sutton G.G."/>
            <person name="Tao W."/>
            <person name="Teichmann S."/>
            <person name="Tobari Y.N."/>
            <person name="Tomimura Y."/>
            <person name="Tsolas J.M."/>
            <person name="Valente V.L."/>
            <person name="Venter E."/>
            <person name="Venter J.C."/>
            <person name="Vicario S."/>
            <person name="Vieira F.G."/>
            <person name="Vilella A.J."/>
            <person name="Villasante A."/>
            <person name="Walenz B."/>
            <person name="Wang J."/>
            <person name="Wasserman M."/>
            <person name="Watts T."/>
            <person name="Wilson D."/>
            <person name="Wilson R.K."/>
            <person name="Wing R.A."/>
            <person name="Wolfner M.F."/>
            <person name="Wong A."/>
            <person name="Wong G.K."/>
            <person name="Wu C.I."/>
            <person name="Wu G."/>
            <person name="Yamamoto D."/>
            <person name="Yang H.P."/>
            <person name="Yang S.P."/>
            <person name="Yorke J.A."/>
            <person name="Yoshida K."/>
            <person name="Zdobnov E."/>
            <person name="Zhang P."/>
            <person name="Zhang Y."/>
            <person name="Zimin A.V."/>
            <person name="Baldwin J."/>
            <person name="Abdouelleil A."/>
            <person name="Abdulkadir J."/>
            <person name="Abebe A."/>
            <person name="Abera B."/>
            <person name="Abreu J."/>
            <person name="Acer S.C."/>
            <person name="Aftuck L."/>
            <person name="Alexander A."/>
            <person name="An P."/>
            <person name="Anderson E."/>
            <person name="Anderson S."/>
            <person name="Arachi H."/>
            <person name="Azer M."/>
            <person name="Bachantsang P."/>
            <person name="Barry A."/>
            <person name="Bayul T."/>
            <person name="Berlin A."/>
            <person name="Bessette D."/>
            <person name="Bloom T."/>
            <person name="Blye J."/>
            <person name="Boguslavskiy L."/>
            <person name="Bonnet C."/>
            <person name="Boukhgalter B."/>
            <person name="Bourzgui I."/>
            <person name="Brown A."/>
            <person name="Cahill P."/>
            <person name="Channer S."/>
            <person name="Cheshatsang Y."/>
            <person name="Chuda L."/>
            <person name="Citroen M."/>
            <person name="Collymore A."/>
            <person name="Cooke P."/>
            <person name="Costello M."/>
            <person name="D'Aco K."/>
            <person name="Daza R."/>
            <person name="De Haan G."/>
            <person name="DeGray S."/>
            <person name="DeMaso C."/>
            <person name="Dhargay N."/>
            <person name="Dooley K."/>
            <person name="Dooley E."/>
            <person name="Doricent M."/>
            <person name="Dorje P."/>
            <person name="Dorjee K."/>
            <person name="Dupes A."/>
            <person name="Elong R."/>
            <person name="Falk J."/>
            <person name="Farina A."/>
            <person name="Faro S."/>
            <person name="Ferguson D."/>
            <person name="Fisher S."/>
            <person name="Foley C.D."/>
            <person name="Franke A."/>
            <person name="Friedrich D."/>
            <person name="Gadbois L."/>
            <person name="Gearin G."/>
            <person name="Gearin C.R."/>
            <person name="Giannoukos G."/>
            <person name="Goode T."/>
            <person name="Graham J."/>
            <person name="Grandbois E."/>
            <person name="Grewal S."/>
            <person name="Gyaltsen K."/>
            <person name="Hafez N."/>
            <person name="Hagos B."/>
            <person name="Hall J."/>
            <person name="Henson C."/>
            <person name="Hollinger A."/>
            <person name="Honan T."/>
            <person name="Huard M.D."/>
            <person name="Hughes L."/>
            <person name="Hurhula B."/>
            <person name="Husby M.E."/>
            <person name="Kamat A."/>
            <person name="Kanga B."/>
            <person name="Kashin S."/>
            <person name="Khazanovich D."/>
            <person name="Kisner P."/>
            <person name="Lance K."/>
            <person name="Lara M."/>
            <person name="Lee W."/>
            <person name="Lennon N."/>
            <person name="Letendre F."/>
            <person name="LeVine R."/>
            <person name="Lipovsky A."/>
            <person name="Liu X."/>
            <person name="Liu J."/>
            <person name="Liu S."/>
            <person name="Lokyitsang T."/>
            <person name="Lokyitsang Y."/>
            <person name="Lubonja R."/>
            <person name="Lui A."/>
            <person name="MacDonald P."/>
            <person name="Magnisalis V."/>
            <person name="Maru K."/>
            <person name="Matthews C."/>
            <person name="McCusker W."/>
            <person name="McDonough S."/>
            <person name="Mehta T."/>
            <person name="Meldrim J."/>
            <person name="Meneus L."/>
            <person name="Mihai O."/>
            <person name="Mihalev A."/>
            <person name="Mihova T."/>
            <person name="Mittelman R."/>
            <person name="Mlenga V."/>
            <person name="Montmayeur A."/>
            <person name="Mulrain L."/>
            <person name="Navidi A."/>
            <person name="Naylor J."/>
            <person name="Negash T."/>
            <person name="Nguyen T."/>
            <person name="Nguyen N."/>
            <person name="Nicol R."/>
            <person name="Norbu C."/>
            <person name="Norbu N."/>
            <person name="Novod N."/>
            <person name="O'Neill B."/>
            <person name="Osman S."/>
            <person name="Markiewicz E."/>
            <person name="Oyono O.L."/>
            <person name="Patti C."/>
            <person name="Phunkhang P."/>
            <person name="Pierre F."/>
            <person name="Priest M."/>
            <person name="Raghuraman S."/>
            <person name="Rege F."/>
            <person name="Reyes R."/>
            <person name="Rise C."/>
            <person name="Rogov P."/>
            <person name="Ross K."/>
            <person name="Ryan E."/>
            <person name="Settipalli S."/>
            <person name="Shea T."/>
            <person name="Sherpa N."/>
            <person name="Shi L."/>
            <person name="Shih D."/>
            <person name="Sparrow T."/>
            <person name="Spaulding J."/>
            <person name="Stalker J."/>
            <person name="Stange-Thomann N."/>
            <person name="Stavropoulos S."/>
            <person name="Stone C."/>
            <person name="Strader C."/>
            <person name="Tesfaye S."/>
            <person name="Thomson T."/>
            <person name="Thoulutsang Y."/>
            <person name="Thoulutsang D."/>
            <person name="Topham K."/>
            <person name="Topping I."/>
            <person name="Tsamla T."/>
            <person name="Vassiliev H."/>
            <person name="Vo A."/>
            <person name="Wangchuk T."/>
            <person name="Wangdi T."/>
            <person name="Weiand M."/>
            <person name="Wilkinson J."/>
            <person name="Wilson A."/>
            <person name="Yadav S."/>
            <person name="Young G."/>
            <person name="Yu Q."/>
            <person name="Zembek L."/>
            <person name="Zhong D."/>
            <person name="Zimmer A."/>
            <person name="Zwirko Z."/>
            <person name="Jaffe D.B."/>
            <person name="Alvarez P."/>
            <person name="Brockman W."/>
            <person name="Butler J."/>
            <person name="Chin C."/>
            <person name="Gnerre S."/>
            <person name="Grabherr M."/>
            <person name="Kleber M."/>
            <person name="Mauceli E."/>
            <person name="MacCallum I."/>
        </authorList>
    </citation>
    <scope>NUCLEOTIDE SEQUENCE [LARGE SCALE GENOMIC DNA]</scope>
    <source>
        <strain evidence="7">Tucson 14030-0811.24</strain>
    </source>
</reference>
<dbReference type="Gene3D" id="3.80.10.10">
    <property type="entry name" value="Ribonuclease Inhibitor"/>
    <property type="match status" value="2"/>
</dbReference>
<comment type="subcellular location">
    <subcellularLocation>
        <location evidence="1">Membrane</location>
        <topology evidence="1">Single-pass type I membrane protein</topology>
    </subcellularLocation>
</comment>
<dbReference type="EMBL" id="CH963857">
    <property type="protein sequence ID" value="EDW76581.1"/>
    <property type="molecule type" value="Genomic_DNA"/>
</dbReference>
<keyword evidence="3" id="KW-0732">Signal</keyword>
<sequence length="315" mass="36431">MSNLKDIEVRGEGTIRFRNDTFQNNTQLEKIVFLNLNLLNLNLATFSDLTHLKELIFVNCTLDSNEFLRSITLENNLETLDYENEQKFDVKYLESYRKLHTITLRNVDQSYYFQEFINTNVTAFLCSNYPVICYFNFGINGKRCPSSCTCSKIDHIFTINCARQGLRKIPELPIPIIGDASLHFEGNGLTQLPNNSLEGYDGLRELHLAYNSLTHLHLDQLPFNLKVLDIRQNHLTGLDDNVTQFISTLKDVQLSENPWQCSCKYIKFLEHLSQDYPSEYVAALRRCSGQEYCPDPCTCCKEEVSQKFITNCDKQ</sequence>
<dbReference type="InterPro" id="IPR032675">
    <property type="entry name" value="LRR_dom_sf"/>
</dbReference>
<dbReference type="AlphaFoldDB" id="B4MWU2"/>
<dbReference type="STRING" id="7260.B4MWU2"/>
<evidence type="ECO:0000256" key="5">
    <source>
        <dbReference type="ARBA" id="ARBA00023136"/>
    </source>
</evidence>
<dbReference type="GO" id="GO:0016020">
    <property type="term" value="C:membrane"/>
    <property type="evidence" value="ECO:0007669"/>
    <property type="project" value="UniProtKB-SubCell"/>
</dbReference>
<protein>
    <recommendedName>
        <fullName evidence="8">LRRCT domain-containing protein</fullName>
    </recommendedName>
</protein>
<gene>
    <name evidence="6" type="primary">Dwil\GK14588</name>
    <name evidence="6" type="ORF">Dwil_GK14588</name>
</gene>
<dbReference type="GO" id="GO:0051965">
    <property type="term" value="P:positive regulation of synapse assembly"/>
    <property type="evidence" value="ECO:0007669"/>
    <property type="project" value="TreeGrafter"/>
</dbReference>
<accession>B4MWU2</accession>
<dbReference type="OMA" id="TINCARQ"/>
<dbReference type="PhylomeDB" id="B4MWU2"/>
<evidence type="ECO:0008006" key="8">
    <source>
        <dbReference type="Google" id="ProtNLM"/>
    </source>
</evidence>
<evidence type="ECO:0000256" key="3">
    <source>
        <dbReference type="ARBA" id="ARBA00022729"/>
    </source>
</evidence>
<evidence type="ECO:0000256" key="4">
    <source>
        <dbReference type="ARBA" id="ARBA00022989"/>
    </source>
</evidence>
<dbReference type="SUPFAM" id="SSF52058">
    <property type="entry name" value="L domain-like"/>
    <property type="match status" value="1"/>
</dbReference>
<evidence type="ECO:0000313" key="7">
    <source>
        <dbReference type="Proteomes" id="UP000007798"/>
    </source>
</evidence>
<dbReference type="GO" id="GO:0007409">
    <property type="term" value="P:axonogenesis"/>
    <property type="evidence" value="ECO:0007669"/>
    <property type="project" value="TreeGrafter"/>
</dbReference>
<dbReference type="OrthoDB" id="9985615at2759"/>
<proteinExistence type="predicted"/>
<keyword evidence="7" id="KW-1185">Reference proteome</keyword>
<evidence type="ECO:0000313" key="6">
    <source>
        <dbReference type="EMBL" id="EDW76581.1"/>
    </source>
</evidence>
<keyword evidence="4" id="KW-1133">Transmembrane helix</keyword>
<organism evidence="6 7">
    <name type="scientific">Drosophila willistoni</name>
    <name type="common">Fruit fly</name>
    <dbReference type="NCBI Taxonomy" id="7260"/>
    <lineage>
        <taxon>Eukaryota</taxon>
        <taxon>Metazoa</taxon>
        <taxon>Ecdysozoa</taxon>
        <taxon>Arthropoda</taxon>
        <taxon>Hexapoda</taxon>
        <taxon>Insecta</taxon>
        <taxon>Pterygota</taxon>
        <taxon>Neoptera</taxon>
        <taxon>Endopterygota</taxon>
        <taxon>Diptera</taxon>
        <taxon>Brachycera</taxon>
        <taxon>Muscomorpha</taxon>
        <taxon>Ephydroidea</taxon>
        <taxon>Drosophilidae</taxon>
        <taxon>Drosophila</taxon>
        <taxon>Sophophora</taxon>
    </lineage>
</organism>